<reference evidence="3" key="1">
    <citation type="journal article" date="2019" name="Int. J. Syst. Evol. Microbiol.">
        <title>The Global Catalogue of Microorganisms (GCM) 10K type strain sequencing project: providing services to taxonomists for standard genome sequencing and annotation.</title>
        <authorList>
            <consortium name="The Broad Institute Genomics Platform"/>
            <consortium name="The Broad Institute Genome Sequencing Center for Infectious Disease"/>
            <person name="Wu L."/>
            <person name="Ma J."/>
        </authorList>
    </citation>
    <scope>NUCLEOTIDE SEQUENCE [LARGE SCALE GENOMIC DNA]</scope>
    <source>
        <strain evidence="3">CGMCC 1.15122</strain>
    </source>
</reference>
<dbReference type="EMBL" id="BMHM01000004">
    <property type="protein sequence ID" value="GGC91319.1"/>
    <property type="molecule type" value="Genomic_DNA"/>
</dbReference>
<name>A0ABQ1P5A6_9GAMM</name>
<dbReference type="RefSeq" id="WP_188639577.1">
    <property type="nucleotide sequence ID" value="NZ_BMHM01000004.1"/>
</dbReference>
<comment type="caution">
    <text evidence="2">The sequence shown here is derived from an EMBL/GenBank/DDBJ whole genome shotgun (WGS) entry which is preliminary data.</text>
</comment>
<feature type="chain" id="PRO_5046811700" description="Glycine zipper domain-containing protein" evidence="1">
    <location>
        <begin position="23"/>
        <end position="87"/>
    </location>
</feature>
<protein>
    <recommendedName>
        <fullName evidence="4">Glycine zipper domain-containing protein</fullName>
    </recommendedName>
</protein>
<feature type="signal peptide" evidence="1">
    <location>
        <begin position="1"/>
        <end position="22"/>
    </location>
</feature>
<evidence type="ECO:0000313" key="2">
    <source>
        <dbReference type="EMBL" id="GGC91319.1"/>
    </source>
</evidence>
<evidence type="ECO:0000313" key="3">
    <source>
        <dbReference type="Proteomes" id="UP000597301"/>
    </source>
</evidence>
<evidence type="ECO:0000256" key="1">
    <source>
        <dbReference type="SAM" id="SignalP"/>
    </source>
</evidence>
<accession>A0ABQ1P5A6</accession>
<evidence type="ECO:0008006" key="4">
    <source>
        <dbReference type="Google" id="ProtNLM"/>
    </source>
</evidence>
<proteinExistence type="predicted"/>
<organism evidence="2 3">
    <name type="scientific">Vreelandella lutescens</name>
    <dbReference type="NCBI Taxonomy" id="1602943"/>
    <lineage>
        <taxon>Bacteria</taxon>
        <taxon>Pseudomonadati</taxon>
        <taxon>Pseudomonadota</taxon>
        <taxon>Gammaproteobacteria</taxon>
        <taxon>Oceanospirillales</taxon>
        <taxon>Halomonadaceae</taxon>
        <taxon>Vreelandella</taxon>
    </lineage>
</organism>
<keyword evidence="3" id="KW-1185">Reference proteome</keyword>
<keyword evidence="1" id="KW-0732">Signal</keyword>
<dbReference type="Proteomes" id="UP000597301">
    <property type="component" value="Unassembled WGS sequence"/>
</dbReference>
<dbReference type="PROSITE" id="PS51257">
    <property type="entry name" value="PROKAR_LIPOPROTEIN"/>
    <property type="match status" value="1"/>
</dbReference>
<gene>
    <name evidence="2" type="ORF">GCM10011382_22090</name>
</gene>
<sequence>MHNLEKTSRAVTPRLVTLSALAALTLALAGCGSTTGERAASGAGVGAAVGAGAAAVTGGSVTQGAVIGGGVGAATGAATDEDDINLD</sequence>